<dbReference type="Proteomes" id="UP000631114">
    <property type="component" value="Unassembled WGS sequence"/>
</dbReference>
<organism evidence="1 2">
    <name type="scientific">Coptis chinensis</name>
    <dbReference type="NCBI Taxonomy" id="261450"/>
    <lineage>
        <taxon>Eukaryota</taxon>
        <taxon>Viridiplantae</taxon>
        <taxon>Streptophyta</taxon>
        <taxon>Embryophyta</taxon>
        <taxon>Tracheophyta</taxon>
        <taxon>Spermatophyta</taxon>
        <taxon>Magnoliopsida</taxon>
        <taxon>Ranunculales</taxon>
        <taxon>Ranunculaceae</taxon>
        <taxon>Coptidoideae</taxon>
        <taxon>Coptis</taxon>
    </lineage>
</organism>
<dbReference type="EMBL" id="JADFTS010000008">
    <property type="protein sequence ID" value="KAF9594921.1"/>
    <property type="molecule type" value="Genomic_DNA"/>
</dbReference>
<dbReference type="AlphaFoldDB" id="A0A835H911"/>
<keyword evidence="2" id="KW-1185">Reference proteome</keyword>
<accession>A0A835H911</accession>
<gene>
    <name evidence="1" type="ORF">IFM89_035485</name>
</gene>
<evidence type="ECO:0000313" key="2">
    <source>
        <dbReference type="Proteomes" id="UP000631114"/>
    </source>
</evidence>
<comment type="caution">
    <text evidence="1">The sequence shown here is derived from an EMBL/GenBank/DDBJ whole genome shotgun (WGS) entry which is preliminary data.</text>
</comment>
<name>A0A835H911_9MAGN</name>
<proteinExistence type="predicted"/>
<dbReference type="OrthoDB" id="785958at2759"/>
<protein>
    <submittedName>
        <fullName evidence="1">Uncharacterized protein</fullName>
    </submittedName>
</protein>
<evidence type="ECO:0000313" key="1">
    <source>
        <dbReference type="EMBL" id="KAF9594921.1"/>
    </source>
</evidence>
<reference evidence="1 2" key="1">
    <citation type="submission" date="2020-10" db="EMBL/GenBank/DDBJ databases">
        <title>The Coptis chinensis genome and diversification of protoberbering-type alkaloids.</title>
        <authorList>
            <person name="Wang B."/>
            <person name="Shu S."/>
            <person name="Song C."/>
            <person name="Liu Y."/>
        </authorList>
    </citation>
    <scope>NUCLEOTIDE SEQUENCE [LARGE SCALE GENOMIC DNA]</scope>
    <source>
        <strain evidence="1">HL-2020</strain>
        <tissue evidence="1">Leaf</tissue>
    </source>
</reference>
<sequence length="93" mass="10404">MAAAMRNAVLKHLRVKSSSNTTPLLFSNLLFRRNLCEQVKGSFLDKSEVADRVITVVKNFQKVDPSKGAPAPATTPKEWARQRMRYAANTLSK</sequence>